<organism evidence="2 3">
    <name type="scientific">Oceanibaculum pacificum</name>
    <dbReference type="NCBI Taxonomy" id="580166"/>
    <lineage>
        <taxon>Bacteria</taxon>
        <taxon>Pseudomonadati</taxon>
        <taxon>Pseudomonadota</taxon>
        <taxon>Alphaproteobacteria</taxon>
        <taxon>Rhodospirillales</taxon>
        <taxon>Oceanibaculaceae</taxon>
        <taxon>Oceanibaculum</taxon>
    </lineage>
</organism>
<dbReference type="InterPro" id="IPR029058">
    <property type="entry name" value="AB_hydrolase_fold"/>
</dbReference>
<evidence type="ECO:0000259" key="1">
    <source>
        <dbReference type="Pfam" id="PF00561"/>
    </source>
</evidence>
<dbReference type="Gene3D" id="3.40.50.1820">
    <property type="entry name" value="alpha/beta hydrolase"/>
    <property type="match status" value="1"/>
</dbReference>
<dbReference type="InterPro" id="IPR050471">
    <property type="entry name" value="AB_hydrolase"/>
</dbReference>
<protein>
    <recommendedName>
        <fullName evidence="1">AB hydrolase-1 domain-containing protein</fullName>
    </recommendedName>
</protein>
<reference evidence="2 3" key="1">
    <citation type="submission" date="2015-12" db="EMBL/GenBank/DDBJ databases">
        <title>Genome sequence of Oceanibaculum pacificum MCCC 1A02656.</title>
        <authorList>
            <person name="Lu L."/>
            <person name="Lai Q."/>
            <person name="Shao Z."/>
            <person name="Qian P."/>
        </authorList>
    </citation>
    <scope>NUCLEOTIDE SEQUENCE [LARGE SCALE GENOMIC DNA]</scope>
    <source>
        <strain evidence="2 3">MCCC 1A02656</strain>
    </source>
</reference>
<dbReference type="PRINTS" id="PR00412">
    <property type="entry name" value="EPOXHYDRLASE"/>
</dbReference>
<dbReference type="InterPro" id="IPR000073">
    <property type="entry name" value="AB_hydrolase_1"/>
</dbReference>
<evidence type="ECO:0000313" key="2">
    <source>
        <dbReference type="EMBL" id="KZD10322.1"/>
    </source>
</evidence>
<proteinExistence type="predicted"/>
<dbReference type="Pfam" id="PF00561">
    <property type="entry name" value="Abhydrolase_1"/>
    <property type="match status" value="1"/>
</dbReference>
<feature type="domain" description="AB hydrolase-1" evidence="1">
    <location>
        <begin position="20"/>
        <end position="243"/>
    </location>
</feature>
<dbReference type="RefSeq" id="WP_067553902.1">
    <property type="nucleotide sequence ID" value="NZ_LPXN01000090.1"/>
</dbReference>
<gene>
    <name evidence="2" type="ORF">AUP43_06275</name>
</gene>
<dbReference type="PANTHER" id="PTHR43433">
    <property type="entry name" value="HYDROLASE, ALPHA/BETA FOLD FAMILY PROTEIN"/>
    <property type="match status" value="1"/>
</dbReference>
<accession>A0A154W9Y0</accession>
<dbReference type="InterPro" id="IPR000639">
    <property type="entry name" value="Epox_hydrolase-like"/>
</dbReference>
<sequence>MALIERDGAQIYWEAVGVGPPLMMVAGLGGVATYWNPQLPAFSPQYRVVLHDQRGTGRSSHVPVSSVEQMAEDALAVMDAAGIDKAFYLGHSTGGAIGTALALKHPDRIAGLIINASTTHGDAYRHKLLGLRRILLEMDRPDAYASYTSLLLYPPWYINQNAERLAADEAAAAKTLGGAEVQGSRLDAILAFDPRADLRKLSVPTLVLCAKDDILTPLYFSQDYADRIPNARFTVLETGGHAASRTVTEIYDRLILDFLSGLRA</sequence>
<evidence type="ECO:0000313" key="3">
    <source>
        <dbReference type="Proteomes" id="UP000076400"/>
    </source>
</evidence>
<dbReference type="PRINTS" id="PR00111">
    <property type="entry name" value="ABHYDROLASE"/>
</dbReference>
<name>A0A154W9Y0_9PROT</name>
<dbReference type="EMBL" id="LPXN01000090">
    <property type="protein sequence ID" value="KZD10322.1"/>
    <property type="molecule type" value="Genomic_DNA"/>
</dbReference>
<dbReference type="GO" id="GO:0003824">
    <property type="term" value="F:catalytic activity"/>
    <property type="evidence" value="ECO:0007669"/>
    <property type="project" value="InterPro"/>
</dbReference>
<keyword evidence="3" id="KW-1185">Reference proteome</keyword>
<dbReference type="AlphaFoldDB" id="A0A154W9Y0"/>
<dbReference type="STRING" id="580166.AUP43_06275"/>
<comment type="caution">
    <text evidence="2">The sequence shown here is derived from an EMBL/GenBank/DDBJ whole genome shotgun (WGS) entry which is preliminary data.</text>
</comment>
<dbReference type="OrthoDB" id="9808398at2"/>
<dbReference type="SUPFAM" id="SSF53474">
    <property type="entry name" value="alpha/beta-Hydrolases"/>
    <property type="match status" value="1"/>
</dbReference>
<dbReference type="PANTHER" id="PTHR43433:SF5">
    <property type="entry name" value="AB HYDROLASE-1 DOMAIN-CONTAINING PROTEIN"/>
    <property type="match status" value="1"/>
</dbReference>
<dbReference type="Proteomes" id="UP000076400">
    <property type="component" value="Unassembled WGS sequence"/>
</dbReference>